<feature type="compositionally biased region" description="Basic and acidic residues" evidence="1">
    <location>
        <begin position="953"/>
        <end position="967"/>
    </location>
</feature>
<feature type="compositionally biased region" description="Basic and acidic residues" evidence="1">
    <location>
        <begin position="1291"/>
        <end position="1305"/>
    </location>
</feature>
<feature type="compositionally biased region" description="Polar residues" evidence="1">
    <location>
        <begin position="1598"/>
        <end position="1628"/>
    </location>
</feature>
<feature type="domain" description="Macro" evidence="2">
    <location>
        <begin position="731"/>
        <end position="918"/>
    </location>
</feature>
<name>A0A9D4IY03_DREPO</name>
<feature type="region of interest" description="Disordered" evidence="1">
    <location>
        <begin position="445"/>
        <end position="479"/>
    </location>
</feature>
<feature type="region of interest" description="Disordered" evidence="1">
    <location>
        <begin position="367"/>
        <end position="388"/>
    </location>
</feature>
<gene>
    <name evidence="3" type="ORF">DPMN_166856</name>
</gene>
<evidence type="ECO:0000313" key="4">
    <source>
        <dbReference type="Proteomes" id="UP000828390"/>
    </source>
</evidence>
<accession>A0A9D4IY03</accession>
<protein>
    <recommendedName>
        <fullName evidence="2">Macro domain-containing protein</fullName>
    </recommendedName>
</protein>
<organism evidence="3 4">
    <name type="scientific">Dreissena polymorpha</name>
    <name type="common">Zebra mussel</name>
    <name type="synonym">Mytilus polymorpha</name>
    <dbReference type="NCBI Taxonomy" id="45954"/>
    <lineage>
        <taxon>Eukaryota</taxon>
        <taxon>Metazoa</taxon>
        <taxon>Spiralia</taxon>
        <taxon>Lophotrochozoa</taxon>
        <taxon>Mollusca</taxon>
        <taxon>Bivalvia</taxon>
        <taxon>Autobranchia</taxon>
        <taxon>Heteroconchia</taxon>
        <taxon>Euheterodonta</taxon>
        <taxon>Imparidentia</taxon>
        <taxon>Neoheterodontei</taxon>
        <taxon>Myida</taxon>
        <taxon>Dreissenoidea</taxon>
        <taxon>Dreissenidae</taxon>
        <taxon>Dreissena</taxon>
    </lineage>
</organism>
<dbReference type="PANTHER" id="PTHR11106:SF111">
    <property type="entry name" value="MACRO DOMAIN-CONTAINING PROTEIN"/>
    <property type="match status" value="1"/>
</dbReference>
<reference evidence="3" key="2">
    <citation type="submission" date="2020-11" db="EMBL/GenBank/DDBJ databases">
        <authorList>
            <person name="McCartney M.A."/>
            <person name="Auch B."/>
            <person name="Kono T."/>
            <person name="Mallez S."/>
            <person name="Becker A."/>
            <person name="Gohl D.M."/>
            <person name="Silverstein K.A.T."/>
            <person name="Koren S."/>
            <person name="Bechman K.B."/>
            <person name="Herman A."/>
            <person name="Abrahante J.E."/>
            <person name="Garbe J."/>
        </authorList>
    </citation>
    <scope>NUCLEOTIDE SEQUENCE</scope>
    <source>
        <strain evidence="3">Duluth1</strain>
        <tissue evidence="3">Whole animal</tissue>
    </source>
</reference>
<comment type="caution">
    <text evidence="3">The sequence shown here is derived from an EMBL/GenBank/DDBJ whole genome shotgun (WGS) entry which is preliminary data.</text>
</comment>
<dbReference type="Gene3D" id="3.40.220.10">
    <property type="entry name" value="Leucine Aminopeptidase, subunit E, domain 1"/>
    <property type="match status" value="2"/>
</dbReference>
<dbReference type="SMART" id="SM00506">
    <property type="entry name" value="A1pp"/>
    <property type="match status" value="2"/>
</dbReference>
<feature type="region of interest" description="Disordered" evidence="1">
    <location>
        <begin position="1335"/>
        <end position="1364"/>
    </location>
</feature>
<dbReference type="Proteomes" id="UP000828390">
    <property type="component" value="Unassembled WGS sequence"/>
</dbReference>
<dbReference type="InterPro" id="IPR043472">
    <property type="entry name" value="Macro_dom-like"/>
</dbReference>
<dbReference type="InterPro" id="IPR002589">
    <property type="entry name" value="Macro_dom"/>
</dbReference>
<dbReference type="PANTHER" id="PTHR11106">
    <property type="entry name" value="GANGLIOSIDE INDUCED DIFFERENTIATION ASSOCIATED PROTEIN 2-RELATED"/>
    <property type="match status" value="1"/>
</dbReference>
<dbReference type="PROSITE" id="PS51154">
    <property type="entry name" value="MACRO"/>
    <property type="match status" value="2"/>
</dbReference>
<feature type="compositionally biased region" description="Polar residues" evidence="1">
    <location>
        <begin position="376"/>
        <end position="386"/>
    </location>
</feature>
<keyword evidence="4" id="KW-1185">Reference proteome</keyword>
<feature type="region of interest" description="Disordered" evidence="1">
    <location>
        <begin position="944"/>
        <end position="1024"/>
    </location>
</feature>
<feature type="compositionally biased region" description="Basic and acidic residues" evidence="1">
    <location>
        <begin position="290"/>
        <end position="301"/>
    </location>
</feature>
<feature type="domain" description="Macro" evidence="2">
    <location>
        <begin position="480"/>
        <end position="670"/>
    </location>
</feature>
<sequence>MARRDSQLVEARLRIDPVLVDKFRRLPGGINEVGTKIIRDLGLRYEYDKERSHLDIIGPDTDILGIAVETLRFWVERDDFPHTGITCQVGYPNRGIVIWRFHGDYAKKFDHLFPDDIARLKLLPTVNIKAVPTKRNPEYVEFYCHFSMYKQVREEVNKISVELGKIVEEDFFIPKSDFQKARKFAQEKSRDDKVLYAIKENPGDKIRVWLFARDQVDIIKAKRQWVTHVGMLARDNEFEERQSQFRDSELNSASFFGHPMSATTLGTASRENLTEAAIQDNNALRFRTHPSKEISPREPKYDNPNFPRPPDFAYPIPNKDPYIAEPVPEHHAGNPFVNSKSIVDELNAQSNITSGVNPLAGESKWVTEDDVKSPRDSQLTRLNQPNRIYVHHQVENPTASVPPDSTTVSGNPFSLRAGKQVVHPEKNLIVKERFNATVSKSVLTSDKKGNKGVRTGAKKKGNVKDSTRRRPVLKAEQPPPSIRYNINVNGLKIFMYKQNIVKLNNMDALVNVVTPDLKHGDLTANLMFEEMGKQVTDEIDVHLSLYGEVQTAANIVTSAGKIPALGIIHVVSPVWQNYTVWEECATDLHKAIYQALKTAEAHKYRRIALPVIGVEPLFGIPKDLVAEVFVKALIDYSMGMGPLYPVLEIHLVDQDPSMLTYIKDAYESWASMPGVADDMTQHITTDSVQTIRLPDNVSDRRDSAVTLKGKPSHLSENMVTFVEQSYTGEGEQKWTFDVLRRLTVHVYTGSVLKLESVDAIVCAVDGNMKGNLVKNLETAGGKPYQIALKKERGTRALNDGDVIVCEAGLLPFKYVVHSVISKPVYTASQRNLTRLDNINTQVLAMANQLKVKVLAMPLIGTGRLRERFEVEQCSLQLVDNIIELCLNLDRKLQIRELHLVNINHVMTQYLTQALRTRAHTKVRMEVESHSLSRSEVLSHAEAIRGATPSQRAKLSEHIASSKEDKSAKKNKVLNQETLVQAEPDKQENKDVSDGSELVVNDSVFAENNPDVSNEQTKQTKEEVDQTPYLSQKMLEVHTKLLKDAWLQLVDEDIEDPDLQKVRRDEKRKLKKEPEFKKHNQLKPIEAEILNRLEMDGLGERPKSAQKPFARRKHIRRRIMQRSSDFIYQKSKAESYGEKFEKKQKYKLSTAKTDGLGRIRKSQSTDDLRSEYISDSLLKGFETERVRLRNERKRRFDESDELTEEERAEHEKYLRETQKYFTRATRDRYKETKHISDIHDEFELLNRVNVRETNTNLQNPQSILRKSKPQMRNTEREDEYMMDMDFLVKEQNKQANRDHSPIDKVDNNQGSLNKSYNKSDRSFNLRRERFLNLTDVSSRSYKKNPDTNANQENNKTKRENNGPLEYIKDKQEAHIDHIDNREMNATQEDHRRSKDLIQEERNLGDANKTTKAQKASVQRAHSERIVQYKYPDASDLYYGKHSHETGRPGETGMMLQNKPASPLGYQYAEYVDPKYQQYSKYLSENPQQYEYQRNPYPAHLSQQNTQTQYSTYQLKKSTNPVQHYQIDAVVQLPSSISNANKYRQDNENHYNDVNQQKEILGNVRDRNKQDKKLEVTVNNENPPAEMNKEANEDRVDESYPQQPDINDNAQSKTTASTPNEMNNVANPKTKSADAEDAINVNADFIEQSLQEEELLYNEKSQEADASAPKSFSPTNLATEDEKDKDGLNHLDETITHPDYVRTDEVSEGDNSSFKEVDIPLNAAVRDVSTPKTFATADDIVKNANAVVSTTNNKKRHMVMVKKKYKTYTMPNIGLDRHERPYVEQPVLLRNRQFKKMPIDRVHPDTIIALDLYSDDNKASDKKVTFEDKLRHPNKINKYALDKIRKPKQNAYGNEFSVRDNIKLEIDIVEKKLPKIDGEKMETEKKKIKRFWEVVGGKDVNNERDIYGENGKPTTNKVLVTKVTKQRVLSAKSKASHKTQATSVKQHNVGKYNVTVEVAN</sequence>
<evidence type="ECO:0000259" key="2">
    <source>
        <dbReference type="PROSITE" id="PS51154"/>
    </source>
</evidence>
<feature type="compositionally biased region" description="Basic and acidic residues" evidence="1">
    <location>
        <begin position="982"/>
        <end position="992"/>
    </location>
</feature>
<feature type="region of interest" description="Disordered" evidence="1">
    <location>
        <begin position="1399"/>
        <end position="1419"/>
    </location>
</feature>
<feature type="region of interest" description="Disordered" evidence="1">
    <location>
        <begin position="1657"/>
        <end position="1711"/>
    </location>
</feature>
<dbReference type="Pfam" id="PF01661">
    <property type="entry name" value="Macro"/>
    <property type="match status" value="2"/>
</dbReference>
<feature type="region of interest" description="Disordered" evidence="1">
    <location>
        <begin position="280"/>
        <end position="307"/>
    </location>
</feature>
<feature type="compositionally biased region" description="Polar residues" evidence="1">
    <location>
        <begin position="1306"/>
        <end position="1315"/>
    </location>
</feature>
<evidence type="ECO:0000256" key="1">
    <source>
        <dbReference type="SAM" id="MobiDB-lite"/>
    </source>
</evidence>
<dbReference type="SUPFAM" id="SSF52949">
    <property type="entry name" value="Macro domain-like"/>
    <property type="match status" value="2"/>
</dbReference>
<proteinExistence type="predicted"/>
<feature type="region of interest" description="Disordered" evidence="1">
    <location>
        <begin position="1291"/>
        <end position="1319"/>
    </location>
</feature>
<feature type="region of interest" description="Disordered" evidence="1">
    <location>
        <begin position="1575"/>
        <end position="1631"/>
    </location>
</feature>
<evidence type="ECO:0000313" key="3">
    <source>
        <dbReference type="EMBL" id="KAH3788707.1"/>
    </source>
</evidence>
<feature type="compositionally biased region" description="Basic and acidic residues" evidence="1">
    <location>
        <begin position="1585"/>
        <end position="1596"/>
    </location>
</feature>
<reference evidence="3" key="1">
    <citation type="journal article" date="2019" name="bioRxiv">
        <title>The Genome of the Zebra Mussel, Dreissena polymorpha: A Resource for Invasive Species Research.</title>
        <authorList>
            <person name="McCartney M.A."/>
            <person name="Auch B."/>
            <person name="Kono T."/>
            <person name="Mallez S."/>
            <person name="Zhang Y."/>
            <person name="Obille A."/>
            <person name="Becker A."/>
            <person name="Abrahante J.E."/>
            <person name="Garbe J."/>
            <person name="Badalamenti J.P."/>
            <person name="Herman A."/>
            <person name="Mangelson H."/>
            <person name="Liachko I."/>
            <person name="Sullivan S."/>
            <person name="Sone E.D."/>
            <person name="Koren S."/>
            <person name="Silverstein K.A.T."/>
            <person name="Beckman K.B."/>
            <person name="Gohl D.M."/>
        </authorList>
    </citation>
    <scope>NUCLEOTIDE SEQUENCE</scope>
    <source>
        <strain evidence="3">Duluth1</strain>
        <tissue evidence="3">Whole animal</tissue>
    </source>
</reference>
<dbReference type="EMBL" id="JAIWYP010000008">
    <property type="protein sequence ID" value="KAH3788707.1"/>
    <property type="molecule type" value="Genomic_DNA"/>
</dbReference>
<feature type="compositionally biased region" description="Polar residues" evidence="1">
    <location>
        <begin position="1406"/>
        <end position="1415"/>
    </location>
</feature>
<feature type="compositionally biased region" description="Basic and acidic residues" evidence="1">
    <location>
        <begin position="1678"/>
        <end position="1703"/>
    </location>
</feature>
<feature type="compositionally biased region" description="Basic and acidic residues" evidence="1">
    <location>
        <begin position="1353"/>
        <end position="1364"/>
    </location>
</feature>